<dbReference type="AlphaFoldDB" id="A0A835V4Z2"/>
<dbReference type="GO" id="GO:0005634">
    <property type="term" value="C:nucleus"/>
    <property type="evidence" value="ECO:0007669"/>
    <property type="project" value="UniProtKB-SubCell"/>
</dbReference>
<keyword evidence="2" id="KW-0805">Transcription regulation</keyword>
<evidence type="ECO:0000256" key="1">
    <source>
        <dbReference type="ARBA" id="ARBA00004123"/>
    </source>
</evidence>
<accession>A0A835V4Z2</accession>
<feature type="compositionally biased region" description="Polar residues" evidence="6">
    <location>
        <begin position="214"/>
        <end position="223"/>
    </location>
</feature>
<feature type="compositionally biased region" description="Polar residues" evidence="6">
    <location>
        <begin position="148"/>
        <end position="162"/>
    </location>
</feature>
<dbReference type="Proteomes" id="UP000636800">
    <property type="component" value="Unassembled WGS sequence"/>
</dbReference>
<dbReference type="InterPro" id="IPR036576">
    <property type="entry name" value="WRKY_dom_sf"/>
</dbReference>
<evidence type="ECO:0000256" key="3">
    <source>
        <dbReference type="ARBA" id="ARBA00023125"/>
    </source>
</evidence>
<dbReference type="PANTHER" id="PTHR31429:SF106">
    <property type="entry name" value="WRKY TRANSCRIPTION FACTOR 31-RELATED"/>
    <property type="match status" value="1"/>
</dbReference>
<dbReference type="GO" id="GO:0043565">
    <property type="term" value="F:sequence-specific DNA binding"/>
    <property type="evidence" value="ECO:0007669"/>
    <property type="project" value="InterPro"/>
</dbReference>
<evidence type="ECO:0000256" key="6">
    <source>
        <dbReference type="SAM" id="MobiDB-lite"/>
    </source>
</evidence>
<feature type="compositionally biased region" description="Basic and acidic residues" evidence="6">
    <location>
        <begin position="167"/>
        <end position="190"/>
    </location>
</feature>
<organism evidence="8 9">
    <name type="scientific">Vanilla planifolia</name>
    <name type="common">Vanilla</name>
    <dbReference type="NCBI Taxonomy" id="51239"/>
    <lineage>
        <taxon>Eukaryota</taxon>
        <taxon>Viridiplantae</taxon>
        <taxon>Streptophyta</taxon>
        <taxon>Embryophyta</taxon>
        <taxon>Tracheophyta</taxon>
        <taxon>Spermatophyta</taxon>
        <taxon>Magnoliopsida</taxon>
        <taxon>Liliopsida</taxon>
        <taxon>Asparagales</taxon>
        <taxon>Orchidaceae</taxon>
        <taxon>Vanilloideae</taxon>
        <taxon>Vanilleae</taxon>
        <taxon>Vanilla</taxon>
    </lineage>
</organism>
<dbReference type="InterPro" id="IPR044810">
    <property type="entry name" value="WRKY_plant"/>
</dbReference>
<dbReference type="OrthoDB" id="686539at2759"/>
<evidence type="ECO:0000259" key="7">
    <source>
        <dbReference type="PROSITE" id="PS50811"/>
    </source>
</evidence>
<proteinExistence type="predicted"/>
<dbReference type="PROSITE" id="PS50811">
    <property type="entry name" value="WRKY"/>
    <property type="match status" value="1"/>
</dbReference>
<sequence length="470" mass="49178">MDGSGGGNRGGLSLDFSTGVGGRGFAMGIDLPINLTTPTDDSRRAVDEMDFFSQDKNRVKQGPEAHSPNLMIKKEDLSINTGLHLLSGTGHSTVDDGLSLDDKEKDQAKSEGMDEKMDSSKQEERDAKVARQFMELGPALLSSEMDGDSSTEVASQERSLSPTAEYALKRSGDAGKEIASFDHEREDGRSGRGVVSQMSPERAWSPGKAARSPPSRSSDQVQEATMRKARVSVRARSEAPMISDGCQWRKYGQKMAKGNPCPRAYYRCTMAAGCPVRKQVQRCADDGTILITTYEGKHNHPLPPAALAMANTTSSAASMLLSGSMPSADGIINPNFLARAVLPCSSSVATISASAPFPTVTLDLTNSPSLPFHKSPQEFQLPIPAAAAAATPAAQIFGQSLCGQSRFSGLQPPSSAVDVQKGQSLADTVSAAITADPNFTAALAAAITSIIGGGAAGVGQQAGSHGSGEQ</sequence>
<dbReference type="Pfam" id="PF03106">
    <property type="entry name" value="WRKY"/>
    <property type="match status" value="1"/>
</dbReference>
<keyword evidence="5" id="KW-0539">Nucleus</keyword>
<dbReference type="SUPFAM" id="SSF118290">
    <property type="entry name" value="WRKY DNA-binding domain"/>
    <property type="match status" value="1"/>
</dbReference>
<keyword evidence="4" id="KW-0804">Transcription</keyword>
<reference evidence="8 9" key="1">
    <citation type="journal article" date="2020" name="Nat. Food">
        <title>A phased Vanilla planifolia genome enables genetic improvement of flavour and production.</title>
        <authorList>
            <person name="Hasing T."/>
            <person name="Tang H."/>
            <person name="Brym M."/>
            <person name="Khazi F."/>
            <person name="Huang T."/>
            <person name="Chambers A.H."/>
        </authorList>
    </citation>
    <scope>NUCLEOTIDE SEQUENCE [LARGE SCALE GENOMIC DNA]</scope>
    <source>
        <tissue evidence="8">Leaf</tissue>
    </source>
</reference>
<evidence type="ECO:0000256" key="2">
    <source>
        <dbReference type="ARBA" id="ARBA00023015"/>
    </source>
</evidence>
<dbReference type="Gene3D" id="2.20.25.80">
    <property type="entry name" value="WRKY domain"/>
    <property type="match status" value="1"/>
</dbReference>
<name>A0A835V4Z2_VANPL</name>
<evidence type="ECO:0000256" key="5">
    <source>
        <dbReference type="ARBA" id="ARBA00023242"/>
    </source>
</evidence>
<comment type="subcellular location">
    <subcellularLocation>
        <location evidence="1">Nucleus</location>
    </subcellularLocation>
</comment>
<dbReference type="EMBL" id="JADCNL010000004">
    <property type="protein sequence ID" value="KAG0485602.1"/>
    <property type="molecule type" value="Genomic_DNA"/>
</dbReference>
<dbReference type="SMART" id="SM00774">
    <property type="entry name" value="WRKY"/>
    <property type="match status" value="1"/>
</dbReference>
<dbReference type="PANTHER" id="PTHR31429">
    <property type="entry name" value="WRKY TRANSCRIPTION FACTOR 36-RELATED"/>
    <property type="match status" value="1"/>
</dbReference>
<feature type="domain" description="WRKY" evidence="7">
    <location>
        <begin position="237"/>
        <end position="303"/>
    </location>
</feature>
<feature type="compositionally biased region" description="Basic and acidic residues" evidence="6">
    <location>
        <begin position="100"/>
        <end position="129"/>
    </location>
</feature>
<keyword evidence="3" id="KW-0238">DNA-binding</keyword>
<dbReference type="GO" id="GO:0003700">
    <property type="term" value="F:DNA-binding transcription factor activity"/>
    <property type="evidence" value="ECO:0007669"/>
    <property type="project" value="InterPro"/>
</dbReference>
<dbReference type="InterPro" id="IPR003657">
    <property type="entry name" value="WRKY_dom"/>
</dbReference>
<feature type="region of interest" description="Disordered" evidence="6">
    <location>
        <begin position="51"/>
        <end position="236"/>
    </location>
</feature>
<evidence type="ECO:0000313" key="8">
    <source>
        <dbReference type="EMBL" id="KAG0485602.1"/>
    </source>
</evidence>
<dbReference type="FunFam" id="2.20.25.80:FF:000002">
    <property type="entry name" value="probable WRKY transcription factor 31"/>
    <property type="match status" value="1"/>
</dbReference>
<evidence type="ECO:0000256" key="4">
    <source>
        <dbReference type="ARBA" id="ARBA00023163"/>
    </source>
</evidence>
<gene>
    <name evidence="8" type="ORF">HPP92_009681</name>
</gene>
<keyword evidence="9" id="KW-1185">Reference proteome</keyword>
<evidence type="ECO:0000313" key="9">
    <source>
        <dbReference type="Proteomes" id="UP000636800"/>
    </source>
</evidence>
<feature type="compositionally biased region" description="Basic and acidic residues" evidence="6">
    <location>
        <begin position="51"/>
        <end position="63"/>
    </location>
</feature>
<protein>
    <recommendedName>
        <fullName evidence="7">WRKY domain-containing protein</fullName>
    </recommendedName>
</protein>
<comment type="caution">
    <text evidence="8">The sequence shown here is derived from an EMBL/GenBank/DDBJ whole genome shotgun (WGS) entry which is preliminary data.</text>
</comment>